<proteinExistence type="inferred from homology"/>
<dbReference type="InterPro" id="IPR057326">
    <property type="entry name" value="KR_dom"/>
</dbReference>
<accession>A0A1A3N2F6</accession>
<dbReference type="Pfam" id="PF00106">
    <property type="entry name" value="adh_short"/>
    <property type="match status" value="1"/>
</dbReference>
<dbReference type="PRINTS" id="PR00081">
    <property type="entry name" value="GDHRDH"/>
</dbReference>
<keyword evidence="6" id="KW-1185">Reference proteome</keyword>
<protein>
    <submittedName>
        <fullName evidence="5">Oxidoreductase</fullName>
    </submittedName>
</protein>
<dbReference type="SMART" id="SM00822">
    <property type="entry name" value="PKS_KR"/>
    <property type="match status" value="1"/>
</dbReference>
<evidence type="ECO:0000256" key="1">
    <source>
        <dbReference type="ARBA" id="ARBA00006484"/>
    </source>
</evidence>
<feature type="domain" description="Ketoreductase" evidence="4">
    <location>
        <begin position="11"/>
        <end position="232"/>
    </location>
</feature>
<evidence type="ECO:0000313" key="5">
    <source>
        <dbReference type="EMBL" id="OBK15976.1"/>
    </source>
</evidence>
<name>A0A1A3N2F6_MYCAS</name>
<dbReference type="PIRSF" id="PIRSF000126">
    <property type="entry name" value="11-beta-HSD1"/>
    <property type="match status" value="1"/>
</dbReference>
<gene>
    <name evidence="5" type="ORF">A5636_04595</name>
</gene>
<evidence type="ECO:0000256" key="2">
    <source>
        <dbReference type="ARBA" id="ARBA00023002"/>
    </source>
</evidence>
<evidence type="ECO:0000256" key="3">
    <source>
        <dbReference type="RuleBase" id="RU000363"/>
    </source>
</evidence>
<dbReference type="Proteomes" id="UP000093629">
    <property type="component" value="Unassembled WGS sequence"/>
</dbReference>
<comment type="similarity">
    <text evidence="1 3">Belongs to the short-chain dehydrogenases/reductases (SDR) family.</text>
</comment>
<dbReference type="InterPro" id="IPR036291">
    <property type="entry name" value="NAD(P)-bd_dom_sf"/>
</dbReference>
<organism evidence="5 6">
    <name type="scientific">Mycobacterium asiaticum</name>
    <dbReference type="NCBI Taxonomy" id="1790"/>
    <lineage>
        <taxon>Bacteria</taxon>
        <taxon>Bacillati</taxon>
        <taxon>Actinomycetota</taxon>
        <taxon>Actinomycetes</taxon>
        <taxon>Mycobacteriales</taxon>
        <taxon>Mycobacteriaceae</taxon>
        <taxon>Mycobacterium</taxon>
    </lineage>
</organism>
<dbReference type="Gene3D" id="3.40.50.720">
    <property type="entry name" value="NAD(P)-binding Rossmann-like Domain"/>
    <property type="match status" value="1"/>
</dbReference>
<dbReference type="PRINTS" id="PR00080">
    <property type="entry name" value="SDRFAMILY"/>
</dbReference>
<dbReference type="EMBL" id="LZLQ01000077">
    <property type="protein sequence ID" value="OBK15976.1"/>
    <property type="molecule type" value="Genomic_DNA"/>
</dbReference>
<comment type="caution">
    <text evidence="5">The sequence shown here is derived from an EMBL/GenBank/DDBJ whole genome shotgun (WGS) entry which is preliminary data.</text>
</comment>
<dbReference type="RefSeq" id="WP_065158733.1">
    <property type="nucleotide sequence ID" value="NZ_LZLQ01000077.1"/>
</dbReference>
<sequence length="257" mass="26993">MTPPRPPLAGTTALVTGASSGIGAATAKALAAQGAAVALVARRTERLRELRDEIDAAGGVAVVAAADVTDAEQVATAVDRAVTELGRLDIVVNNAGLIRMGAATEAALQDWDDLIAVNVQGVLYVTRTVLPHLIQAAADSARGVADLVTISSTAGWVARPGTAVYSLTKFGVNAFSEGLRQEVLGKRVRVGVVGPGTVDTEIFTHLAESSREAFQRQTADMEKLRSEDIADAVLFMVTRDRRVAVNHMLVRAAEQTW</sequence>
<keyword evidence="2" id="KW-0560">Oxidoreductase</keyword>
<dbReference type="FunFam" id="3.40.50.720:FF:000047">
    <property type="entry name" value="NADP-dependent L-serine/L-allo-threonine dehydrogenase"/>
    <property type="match status" value="1"/>
</dbReference>
<dbReference type="OrthoDB" id="9775296at2"/>
<dbReference type="GO" id="GO:0016616">
    <property type="term" value="F:oxidoreductase activity, acting on the CH-OH group of donors, NAD or NADP as acceptor"/>
    <property type="evidence" value="ECO:0007669"/>
    <property type="project" value="UniProtKB-ARBA"/>
</dbReference>
<dbReference type="PANTHER" id="PTHR42901">
    <property type="entry name" value="ALCOHOL DEHYDROGENASE"/>
    <property type="match status" value="1"/>
</dbReference>
<dbReference type="AlphaFoldDB" id="A0A1A3N2F6"/>
<dbReference type="PANTHER" id="PTHR42901:SF1">
    <property type="entry name" value="ALCOHOL DEHYDROGENASE"/>
    <property type="match status" value="1"/>
</dbReference>
<evidence type="ECO:0000313" key="6">
    <source>
        <dbReference type="Proteomes" id="UP000093629"/>
    </source>
</evidence>
<dbReference type="InterPro" id="IPR002347">
    <property type="entry name" value="SDR_fam"/>
</dbReference>
<reference evidence="5 6" key="1">
    <citation type="submission" date="2016-06" db="EMBL/GenBank/DDBJ databases">
        <authorList>
            <person name="Kjaerup R.B."/>
            <person name="Dalgaard T.S."/>
            <person name="Juul-Madsen H.R."/>
        </authorList>
    </citation>
    <scope>NUCLEOTIDE SEQUENCE [LARGE SCALE GENOMIC DNA]</scope>
    <source>
        <strain evidence="5 6">1245139.5</strain>
    </source>
</reference>
<dbReference type="SUPFAM" id="SSF51735">
    <property type="entry name" value="NAD(P)-binding Rossmann-fold domains"/>
    <property type="match status" value="1"/>
</dbReference>
<evidence type="ECO:0000259" key="4">
    <source>
        <dbReference type="SMART" id="SM00822"/>
    </source>
</evidence>